<protein>
    <recommendedName>
        <fullName evidence="4">NADH-ubiquinone reductase complex 1 MLRQ subunit</fullName>
    </recommendedName>
</protein>
<dbReference type="eggNOG" id="ENOG502S1RJ">
    <property type="taxonomic scope" value="Eukaryota"/>
</dbReference>
<accession>D8QRB4</accession>
<keyword evidence="3" id="KW-1185">Reference proteome</keyword>
<dbReference type="HOGENOM" id="CLU_167098_0_0_1"/>
<dbReference type="InParanoid" id="D8QRB4"/>
<keyword evidence="1" id="KW-0812">Transmembrane</keyword>
<proteinExistence type="predicted"/>
<dbReference type="Pfam" id="PF06522">
    <property type="entry name" value="B12D"/>
    <property type="match status" value="1"/>
</dbReference>
<dbReference type="AlphaFoldDB" id="D8QRB4"/>
<sequence>MDATFRKRWLKPEVYPLGVFVIGAVGLAAYLSARKLITDPEVRVNKDDRKHGRLDNHSEGEVYHNHPLRRFLRDKKTQIMPGLNEYFSKPLNPSK</sequence>
<dbReference type="OMA" id="HALRKYV"/>
<dbReference type="InterPro" id="IPR010530">
    <property type="entry name" value="B12D"/>
</dbReference>
<evidence type="ECO:0008006" key="4">
    <source>
        <dbReference type="Google" id="ProtNLM"/>
    </source>
</evidence>
<dbReference type="EMBL" id="GL377566">
    <property type="protein sequence ID" value="EFJ36752.1"/>
    <property type="molecule type" value="Genomic_DNA"/>
</dbReference>
<evidence type="ECO:0000313" key="3">
    <source>
        <dbReference type="Proteomes" id="UP000001514"/>
    </source>
</evidence>
<gene>
    <name evidence="2" type="ORF">SELMODRAFT_76981</name>
</gene>
<evidence type="ECO:0000313" key="2">
    <source>
        <dbReference type="EMBL" id="EFJ36752.1"/>
    </source>
</evidence>
<feature type="transmembrane region" description="Helical" evidence="1">
    <location>
        <begin position="14"/>
        <end position="33"/>
    </location>
</feature>
<keyword evidence="1" id="KW-0472">Membrane</keyword>
<organism evidence="3">
    <name type="scientific">Selaginella moellendorffii</name>
    <name type="common">Spikemoss</name>
    <dbReference type="NCBI Taxonomy" id="88036"/>
    <lineage>
        <taxon>Eukaryota</taxon>
        <taxon>Viridiplantae</taxon>
        <taxon>Streptophyta</taxon>
        <taxon>Embryophyta</taxon>
        <taxon>Tracheophyta</taxon>
        <taxon>Lycopodiopsida</taxon>
        <taxon>Selaginellales</taxon>
        <taxon>Selaginellaceae</taxon>
        <taxon>Selaginella</taxon>
    </lineage>
</organism>
<dbReference type="KEGG" id="smo:SELMODRAFT_76981"/>
<reference evidence="2 3" key="1">
    <citation type="journal article" date="2011" name="Science">
        <title>The Selaginella genome identifies genetic changes associated with the evolution of vascular plants.</title>
        <authorList>
            <person name="Banks J.A."/>
            <person name="Nishiyama T."/>
            <person name="Hasebe M."/>
            <person name="Bowman J.L."/>
            <person name="Gribskov M."/>
            <person name="dePamphilis C."/>
            <person name="Albert V.A."/>
            <person name="Aono N."/>
            <person name="Aoyama T."/>
            <person name="Ambrose B.A."/>
            <person name="Ashton N.W."/>
            <person name="Axtell M.J."/>
            <person name="Barker E."/>
            <person name="Barker M.S."/>
            <person name="Bennetzen J.L."/>
            <person name="Bonawitz N.D."/>
            <person name="Chapple C."/>
            <person name="Cheng C."/>
            <person name="Correa L.G."/>
            <person name="Dacre M."/>
            <person name="DeBarry J."/>
            <person name="Dreyer I."/>
            <person name="Elias M."/>
            <person name="Engstrom E.M."/>
            <person name="Estelle M."/>
            <person name="Feng L."/>
            <person name="Finet C."/>
            <person name="Floyd S.K."/>
            <person name="Frommer W.B."/>
            <person name="Fujita T."/>
            <person name="Gramzow L."/>
            <person name="Gutensohn M."/>
            <person name="Harholt J."/>
            <person name="Hattori M."/>
            <person name="Heyl A."/>
            <person name="Hirai T."/>
            <person name="Hiwatashi Y."/>
            <person name="Ishikawa M."/>
            <person name="Iwata M."/>
            <person name="Karol K.G."/>
            <person name="Koehler B."/>
            <person name="Kolukisaoglu U."/>
            <person name="Kubo M."/>
            <person name="Kurata T."/>
            <person name="Lalonde S."/>
            <person name="Li K."/>
            <person name="Li Y."/>
            <person name="Litt A."/>
            <person name="Lyons E."/>
            <person name="Manning G."/>
            <person name="Maruyama T."/>
            <person name="Michael T.P."/>
            <person name="Mikami K."/>
            <person name="Miyazaki S."/>
            <person name="Morinaga S."/>
            <person name="Murata T."/>
            <person name="Mueller-Roeber B."/>
            <person name="Nelson D.R."/>
            <person name="Obara M."/>
            <person name="Oguri Y."/>
            <person name="Olmstead R.G."/>
            <person name="Onodera N."/>
            <person name="Petersen B.L."/>
            <person name="Pils B."/>
            <person name="Prigge M."/>
            <person name="Rensing S.A."/>
            <person name="Riano-Pachon D.M."/>
            <person name="Roberts A.W."/>
            <person name="Sato Y."/>
            <person name="Scheller H.V."/>
            <person name="Schulz B."/>
            <person name="Schulz C."/>
            <person name="Shakirov E.V."/>
            <person name="Shibagaki N."/>
            <person name="Shinohara N."/>
            <person name="Shippen D.E."/>
            <person name="Soerensen I."/>
            <person name="Sotooka R."/>
            <person name="Sugimoto N."/>
            <person name="Sugita M."/>
            <person name="Sumikawa N."/>
            <person name="Tanurdzic M."/>
            <person name="Theissen G."/>
            <person name="Ulvskov P."/>
            <person name="Wakazuki S."/>
            <person name="Weng J.K."/>
            <person name="Willats W.W."/>
            <person name="Wipf D."/>
            <person name="Wolf P.G."/>
            <person name="Yang L."/>
            <person name="Zimmer A.D."/>
            <person name="Zhu Q."/>
            <person name="Mitros T."/>
            <person name="Hellsten U."/>
            <person name="Loque D."/>
            <person name="Otillar R."/>
            <person name="Salamov A."/>
            <person name="Schmutz J."/>
            <person name="Shapiro H."/>
            <person name="Lindquist E."/>
            <person name="Lucas S."/>
            <person name="Rokhsar D."/>
            <person name="Grigoriev I.V."/>
        </authorList>
    </citation>
    <scope>NUCLEOTIDE SEQUENCE [LARGE SCALE GENOMIC DNA]</scope>
</reference>
<dbReference type="Gramene" id="EFJ36752">
    <property type="protein sequence ID" value="EFJ36752"/>
    <property type="gene ID" value="SELMODRAFT_76981"/>
</dbReference>
<evidence type="ECO:0000256" key="1">
    <source>
        <dbReference type="SAM" id="Phobius"/>
    </source>
</evidence>
<dbReference type="Proteomes" id="UP000001514">
    <property type="component" value="Unassembled WGS sequence"/>
</dbReference>
<dbReference type="PANTHER" id="PTHR33417">
    <property type="entry name" value="G-BOX BINDING PROTEIN"/>
    <property type="match status" value="1"/>
</dbReference>
<keyword evidence="1" id="KW-1133">Transmembrane helix</keyword>
<name>D8QRB4_SELML</name>